<keyword evidence="3" id="KW-0964">Secreted</keyword>
<dbReference type="RefSeq" id="WP_097040301.1">
    <property type="nucleotide sequence ID" value="NZ_OBQF01000002.1"/>
</dbReference>
<evidence type="ECO:0000256" key="4">
    <source>
        <dbReference type="ARBA" id="ARBA00022729"/>
    </source>
</evidence>
<protein>
    <submittedName>
        <fullName evidence="9">LPXTG-motif cell wall-anchored protein</fullName>
    </submittedName>
</protein>
<evidence type="ECO:0000256" key="1">
    <source>
        <dbReference type="ARBA" id="ARBA00004168"/>
    </source>
</evidence>
<keyword evidence="7" id="KW-1133">Transmembrane helix</keyword>
<keyword evidence="7" id="KW-0812">Transmembrane</keyword>
<evidence type="ECO:0000313" key="10">
    <source>
        <dbReference type="Proteomes" id="UP000219412"/>
    </source>
</evidence>
<proteinExistence type="predicted"/>
<evidence type="ECO:0000313" key="9">
    <source>
        <dbReference type="EMBL" id="SOC41282.1"/>
    </source>
</evidence>
<feature type="compositionally biased region" description="Acidic residues" evidence="6">
    <location>
        <begin position="31"/>
        <end position="60"/>
    </location>
</feature>
<evidence type="ECO:0000256" key="7">
    <source>
        <dbReference type="SAM" id="Phobius"/>
    </source>
</evidence>
<dbReference type="InterPro" id="IPR019931">
    <property type="entry name" value="LPXTG_anchor"/>
</dbReference>
<keyword evidence="2" id="KW-0134">Cell wall</keyword>
<evidence type="ECO:0000256" key="2">
    <source>
        <dbReference type="ARBA" id="ARBA00022512"/>
    </source>
</evidence>
<dbReference type="Pfam" id="PF00746">
    <property type="entry name" value="Gram_pos_anchor"/>
    <property type="match status" value="1"/>
</dbReference>
<keyword evidence="7" id="KW-0472">Membrane</keyword>
<feature type="domain" description="Gram-positive cocci surface proteins LPxTG" evidence="8">
    <location>
        <begin position="348"/>
        <end position="383"/>
    </location>
</feature>
<keyword evidence="5" id="KW-0572">Peptidoglycan-anchor</keyword>
<dbReference type="OrthoDB" id="2390446at2"/>
<organism evidence="9 10">
    <name type="scientific">Salinicoccus kekensis</name>
    <dbReference type="NCBI Taxonomy" id="714307"/>
    <lineage>
        <taxon>Bacteria</taxon>
        <taxon>Bacillati</taxon>
        <taxon>Bacillota</taxon>
        <taxon>Bacilli</taxon>
        <taxon>Bacillales</taxon>
        <taxon>Staphylococcaceae</taxon>
        <taxon>Salinicoccus</taxon>
    </lineage>
</organism>
<feature type="compositionally biased region" description="Acidic residues" evidence="6">
    <location>
        <begin position="219"/>
        <end position="234"/>
    </location>
</feature>
<feature type="compositionally biased region" description="Polar residues" evidence="6">
    <location>
        <begin position="203"/>
        <end position="218"/>
    </location>
</feature>
<feature type="compositionally biased region" description="Basic and acidic residues" evidence="6">
    <location>
        <begin position="166"/>
        <end position="182"/>
    </location>
</feature>
<evidence type="ECO:0000256" key="6">
    <source>
        <dbReference type="SAM" id="MobiDB-lite"/>
    </source>
</evidence>
<feature type="compositionally biased region" description="Acidic residues" evidence="6">
    <location>
        <begin position="101"/>
        <end position="165"/>
    </location>
</feature>
<feature type="compositionally biased region" description="Acidic residues" evidence="6">
    <location>
        <begin position="73"/>
        <end position="82"/>
    </location>
</feature>
<sequence>MDKKHLKITLISILITSTLFNSANDHIAEANEDIDENYQVENDIDDGAEDAPLDEGEEAAESLNEAGTVPEDGSAETVEDIPAEASRASEDEAILQPADGVEAEAFETIEEETLPVEVEGPEEPVIEESGTEEPVMEDPAEEAPADEDSVIEEPEAEEPAFEEPEEITHGEGNEADEFHGGGDEEIIGDGGNVDNGEPEFNDAQENPIESGQPVQDGNFTDDEPSQPVEEEQSETLESYEYHYEEPSAEQLEDAGSWNTEEYEAAEAEEALYENHPGTAGKKLHRYDHGDILSGISFSPGESDESLELLDKRVNRIMTSKILEEDEVSEEDVLELEEEIKNEAGITSSDRDVLPNTGEASNYNYLYSIMLIAAGTILFFMTKRPRQE</sequence>
<keyword evidence="10" id="KW-1185">Reference proteome</keyword>
<evidence type="ECO:0000256" key="5">
    <source>
        <dbReference type="ARBA" id="ARBA00023088"/>
    </source>
</evidence>
<feature type="region of interest" description="Disordered" evidence="6">
    <location>
        <begin position="31"/>
        <end position="267"/>
    </location>
</feature>
<name>A0A285UHJ6_9STAP</name>
<accession>A0A285UHJ6</accession>
<evidence type="ECO:0000259" key="8">
    <source>
        <dbReference type="Pfam" id="PF00746"/>
    </source>
</evidence>
<comment type="subcellular location">
    <subcellularLocation>
        <location evidence="1">Secreted</location>
        <location evidence="1">Cell wall</location>
        <topology evidence="1">Peptidoglycan-anchor</topology>
    </subcellularLocation>
</comment>
<gene>
    <name evidence="9" type="ORF">SAMN05878391_1309</name>
</gene>
<dbReference type="Proteomes" id="UP000219412">
    <property type="component" value="Unassembled WGS sequence"/>
</dbReference>
<feature type="transmembrane region" description="Helical" evidence="7">
    <location>
        <begin position="364"/>
        <end position="381"/>
    </location>
</feature>
<keyword evidence="4" id="KW-0732">Signal</keyword>
<dbReference type="EMBL" id="OBQF01000002">
    <property type="protein sequence ID" value="SOC41282.1"/>
    <property type="molecule type" value="Genomic_DNA"/>
</dbReference>
<dbReference type="AlphaFoldDB" id="A0A285UHJ6"/>
<dbReference type="NCBIfam" id="TIGR01167">
    <property type="entry name" value="LPXTG_anchor"/>
    <property type="match status" value="1"/>
</dbReference>
<reference evidence="10" key="1">
    <citation type="submission" date="2017-08" db="EMBL/GenBank/DDBJ databases">
        <authorList>
            <person name="Varghese N."/>
            <person name="Submissions S."/>
        </authorList>
    </citation>
    <scope>NUCLEOTIDE SEQUENCE [LARGE SCALE GENOMIC DNA]</scope>
    <source>
        <strain evidence="10">DSM 23173</strain>
    </source>
</reference>
<evidence type="ECO:0000256" key="3">
    <source>
        <dbReference type="ARBA" id="ARBA00022525"/>
    </source>
</evidence>